<dbReference type="InterPro" id="IPR013785">
    <property type="entry name" value="Aldolase_TIM"/>
</dbReference>
<dbReference type="Pfam" id="PF01070">
    <property type="entry name" value="FMN_dh"/>
    <property type="match status" value="1"/>
</dbReference>
<feature type="binding site" evidence="7">
    <location>
        <position position="277"/>
    </location>
    <ligand>
        <name>glyoxylate</name>
        <dbReference type="ChEBI" id="CHEBI:36655"/>
    </ligand>
</feature>
<keyword evidence="3 7" id="KW-0288">FMN</keyword>
<dbReference type="PIRSF" id="PIRSF000138">
    <property type="entry name" value="Al-hdrx_acd_dh"/>
    <property type="match status" value="1"/>
</dbReference>
<feature type="binding site" evidence="7">
    <location>
        <position position="280"/>
    </location>
    <ligand>
        <name>glyoxylate</name>
        <dbReference type="ChEBI" id="CHEBI:36655"/>
    </ligand>
</feature>
<feature type="binding site" evidence="7">
    <location>
        <position position="130"/>
    </location>
    <ligand>
        <name>FMN</name>
        <dbReference type="ChEBI" id="CHEBI:58210"/>
    </ligand>
</feature>
<feature type="binding site" evidence="7">
    <location>
        <begin position="308"/>
        <end position="312"/>
    </location>
    <ligand>
        <name>FMN</name>
        <dbReference type="ChEBI" id="CHEBI:58210"/>
    </ligand>
</feature>
<feature type="binding site" evidence="7">
    <location>
        <begin position="331"/>
        <end position="332"/>
    </location>
    <ligand>
        <name>FMN</name>
        <dbReference type="ChEBI" id="CHEBI:58210"/>
    </ligand>
</feature>
<evidence type="ECO:0000256" key="7">
    <source>
        <dbReference type="PIRSR" id="PIRSR000138-2"/>
    </source>
</evidence>
<evidence type="ECO:0000259" key="8">
    <source>
        <dbReference type="PROSITE" id="PS51349"/>
    </source>
</evidence>
<dbReference type="Gene3D" id="3.20.20.70">
    <property type="entry name" value="Aldolase class I"/>
    <property type="match status" value="1"/>
</dbReference>
<comment type="cofactor">
    <cofactor evidence="1">
        <name>FMN</name>
        <dbReference type="ChEBI" id="CHEBI:58210"/>
    </cofactor>
</comment>
<proteinExistence type="inferred from homology"/>
<sequence length="384" mass="41778">MTRWHNIEALKGSARAVLPRPIFDYLDGGAEDELALRRSSSAFDRYDLLPRMLVDVSRTSTETEIFGHSIPFPLMLAPTGLTRLFHKDAELAVAQAASAAGIPYCLSTLGTTTIEEFGRALSAPKLFQIYIFKDRGLTEEFVERARAEGYDGLVLTVDTLVAGKRERDIVNGLSLPPRLTPRGFWGFAMRPGWSIPALLGRKFDFVNVAHRVAALSGDPISLQDYVSGQFDRSLTWKDVEWLAARWGGPLAVKGILRPDDAKRAADAGADTVMVSNHGGRQLESAAAPLDQIAPIADTLDGRIKIICDGGIRRGSHIFKALALGADACSIGRPYLYGLAAGGSRGVERAITLLREEFEQCMILGGASSLGELRREMIRPSAAPW</sequence>
<protein>
    <submittedName>
        <fullName evidence="9">Alpha-hydroxy-acid oxidizing protein</fullName>
    </submittedName>
</protein>
<dbReference type="Proteomes" id="UP000218934">
    <property type="component" value="Unassembled WGS sequence"/>
</dbReference>
<dbReference type="EMBL" id="NWUF01000016">
    <property type="protein sequence ID" value="PCE41322.1"/>
    <property type="molecule type" value="Genomic_DNA"/>
</dbReference>
<evidence type="ECO:0000256" key="4">
    <source>
        <dbReference type="ARBA" id="ARBA00023002"/>
    </source>
</evidence>
<feature type="binding site" evidence="7">
    <location>
        <begin position="78"/>
        <end position="80"/>
    </location>
    <ligand>
        <name>FMN</name>
        <dbReference type="ChEBI" id="CHEBI:58210"/>
    </ligand>
</feature>
<evidence type="ECO:0000256" key="6">
    <source>
        <dbReference type="PIRSR" id="PIRSR000138-1"/>
    </source>
</evidence>
<feature type="binding site" evidence="7">
    <location>
        <position position="253"/>
    </location>
    <ligand>
        <name>FMN</name>
        <dbReference type="ChEBI" id="CHEBI:58210"/>
    </ligand>
</feature>
<feature type="binding site" evidence="7">
    <location>
        <position position="107"/>
    </location>
    <ligand>
        <name>FMN</name>
        <dbReference type="ChEBI" id="CHEBI:58210"/>
    </ligand>
</feature>
<dbReference type="PROSITE" id="PS51349">
    <property type="entry name" value="FMN_HYDROXY_ACID_DH_2"/>
    <property type="match status" value="1"/>
</dbReference>
<evidence type="ECO:0000313" key="10">
    <source>
        <dbReference type="Proteomes" id="UP000218934"/>
    </source>
</evidence>
<keyword evidence="2 7" id="KW-0285">Flavoprotein</keyword>
<dbReference type="CDD" id="cd02809">
    <property type="entry name" value="alpha_hydroxyacid_oxid_FMN"/>
    <property type="match status" value="1"/>
</dbReference>
<name>A0A2A4FUG2_9SPHN</name>
<evidence type="ECO:0000256" key="1">
    <source>
        <dbReference type="ARBA" id="ARBA00001917"/>
    </source>
</evidence>
<dbReference type="AlphaFoldDB" id="A0A2A4FUG2"/>
<dbReference type="PANTHER" id="PTHR10578:SF107">
    <property type="entry name" value="2-HYDROXYACID OXIDASE 1"/>
    <property type="match status" value="1"/>
</dbReference>
<dbReference type="KEGG" id="rdi:CMV14_10260"/>
<feature type="binding site" evidence="7">
    <location>
        <position position="275"/>
    </location>
    <ligand>
        <name>FMN</name>
        <dbReference type="ChEBI" id="CHEBI:58210"/>
    </ligand>
</feature>
<evidence type="ECO:0000256" key="5">
    <source>
        <dbReference type="ARBA" id="ARBA00024042"/>
    </source>
</evidence>
<dbReference type="SUPFAM" id="SSF51395">
    <property type="entry name" value="FMN-linked oxidoreductases"/>
    <property type="match status" value="1"/>
</dbReference>
<keyword evidence="4" id="KW-0560">Oxidoreductase</keyword>
<dbReference type="RefSeq" id="WP_066964881.1">
    <property type="nucleotide sequence ID" value="NZ_CP023449.1"/>
</dbReference>
<reference evidence="9 10" key="1">
    <citation type="submission" date="2017-09" db="EMBL/GenBank/DDBJ databases">
        <title>The Catabolism of 3,6-Dichlorosalicylic acid is Initiated by the Cytochrome P450 Monooxygenase DsmABC in Rhizorhabdus dicambivorans Ndbn-20.</title>
        <authorList>
            <person name="Na L."/>
        </authorList>
    </citation>
    <scope>NUCLEOTIDE SEQUENCE [LARGE SCALE GENOMIC DNA]</scope>
    <source>
        <strain evidence="9 10">Ndbn-20m</strain>
    </source>
</reference>
<dbReference type="InterPro" id="IPR000262">
    <property type="entry name" value="FMN-dep_DH"/>
</dbReference>
<feature type="domain" description="FMN hydroxy acid dehydrogenase" evidence="8">
    <location>
        <begin position="1"/>
        <end position="382"/>
    </location>
</feature>
<dbReference type="PROSITE" id="PS00557">
    <property type="entry name" value="FMN_HYDROXY_ACID_DH_1"/>
    <property type="match status" value="1"/>
</dbReference>
<gene>
    <name evidence="9" type="ORF">COO09_15820</name>
</gene>
<dbReference type="GO" id="GO:0016614">
    <property type="term" value="F:oxidoreductase activity, acting on CH-OH group of donors"/>
    <property type="evidence" value="ECO:0007669"/>
    <property type="project" value="UniProtKB-ARBA"/>
</dbReference>
<dbReference type="OrthoDB" id="9770452at2"/>
<dbReference type="InterPro" id="IPR012133">
    <property type="entry name" value="Alpha-hydoxy_acid_DH_FMN"/>
</dbReference>
<accession>A0A2A4FUG2</accession>
<comment type="caution">
    <text evidence="9">The sequence shown here is derived from an EMBL/GenBank/DDBJ whole genome shotgun (WGS) entry which is preliminary data.</text>
</comment>
<dbReference type="InterPro" id="IPR008259">
    <property type="entry name" value="FMN_hydac_DH_AS"/>
</dbReference>
<evidence type="ECO:0000256" key="2">
    <source>
        <dbReference type="ARBA" id="ARBA00022630"/>
    </source>
</evidence>
<feature type="binding site" evidence="7">
    <location>
        <position position="165"/>
    </location>
    <ligand>
        <name>glyoxylate</name>
        <dbReference type="ChEBI" id="CHEBI:36655"/>
    </ligand>
</feature>
<dbReference type="PANTHER" id="PTHR10578">
    <property type="entry name" value="S -2-HYDROXY-ACID OXIDASE-RELATED"/>
    <property type="match status" value="1"/>
</dbReference>
<dbReference type="InterPro" id="IPR037396">
    <property type="entry name" value="FMN_HAD"/>
</dbReference>
<comment type="similarity">
    <text evidence="5">Belongs to the FMN-dependent alpha-hydroxy acid dehydrogenase family.</text>
</comment>
<dbReference type="GO" id="GO:0010181">
    <property type="term" value="F:FMN binding"/>
    <property type="evidence" value="ECO:0007669"/>
    <property type="project" value="InterPro"/>
</dbReference>
<feature type="binding site" evidence="7">
    <location>
        <position position="25"/>
    </location>
    <ligand>
        <name>glyoxylate</name>
        <dbReference type="ChEBI" id="CHEBI:36655"/>
    </ligand>
</feature>
<feature type="binding site" evidence="7">
    <location>
        <position position="156"/>
    </location>
    <ligand>
        <name>FMN</name>
        <dbReference type="ChEBI" id="CHEBI:58210"/>
    </ligand>
</feature>
<dbReference type="FunFam" id="3.20.20.70:FF:000029">
    <property type="entry name" value="L-lactate dehydrogenase"/>
    <property type="match status" value="1"/>
</dbReference>
<feature type="binding site" evidence="7">
    <location>
        <position position="128"/>
    </location>
    <ligand>
        <name>FMN</name>
        <dbReference type="ChEBI" id="CHEBI:58210"/>
    </ligand>
</feature>
<feature type="active site" description="Proton acceptor" evidence="6">
    <location>
        <position position="277"/>
    </location>
</feature>
<keyword evidence="10" id="KW-1185">Reference proteome</keyword>
<evidence type="ECO:0000313" key="9">
    <source>
        <dbReference type="EMBL" id="PCE41322.1"/>
    </source>
</evidence>
<organism evidence="9 10">
    <name type="scientific">Rhizorhabdus dicambivorans</name>
    <dbReference type="NCBI Taxonomy" id="1850238"/>
    <lineage>
        <taxon>Bacteria</taxon>
        <taxon>Pseudomonadati</taxon>
        <taxon>Pseudomonadota</taxon>
        <taxon>Alphaproteobacteria</taxon>
        <taxon>Sphingomonadales</taxon>
        <taxon>Sphingomonadaceae</taxon>
        <taxon>Rhizorhabdus</taxon>
    </lineage>
</organism>
<evidence type="ECO:0000256" key="3">
    <source>
        <dbReference type="ARBA" id="ARBA00022643"/>
    </source>
</evidence>